<dbReference type="InterPro" id="IPR023418">
    <property type="entry name" value="Thyroxine_BS"/>
</dbReference>
<dbReference type="PROSITE" id="PS00768">
    <property type="entry name" value="TRANSTHYRETIN_1"/>
    <property type="match status" value="1"/>
</dbReference>
<dbReference type="STRING" id="1271860.SAMN05216174_10256"/>
<keyword evidence="5 7" id="KW-0659">Purine metabolism</keyword>
<evidence type="ECO:0000256" key="5">
    <source>
        <dbReference type="ARBA" id="ARBA00022631"/>
    </source>
</evidence>
<comment type="function">
    <text evidence="2">Catalyzes the hydrolysis of 5-hydroxyisourate (HIU) to 2-oxo-4-hydroxy-4-carboxy-5-ureidoimidazoline (OHCU).</text>
</comment>
<proteinExistence type="inferred from homology"/>
<dbReference type="Pfam" id="PF00576">
    <property type="entry name" value="Transthyretin"/>
    <property type="match status" value="1"/>
</dbReference>
<dbReference type="PROSITE" id="PS00769">
    <property type="entry name" value="TRANSTHYRETIN_2"/>
    <property type="match status" value="1"/>
</dbReference>
<dbReference type="GO" id="GO:0033971">
    <property type="term" value="F:hydroxyisourate hydrolase activity"/>
    <property type="evidence" value="ECO:0007669"/>
    <property type="project" value="UniProtKB-EC"/>
</dbReference>
<dbReference type="NCBIfam" id="TIGR02962">
    <property type="entry name" value="hdxy_isourate"/>
    <property type="match status" value="1"/>
</dbReference>
<dbReference type="PANTHER" id="PTHR10395">
    <property type="entry name" value="URICASE AND TRANSTHYRETIN-RELATED"/>
    <property type="match status" value="1"/>
</dbReference>
<dbReference type="SUPFAM" id="SSF49472">
    <property type="entry name" value="Transthyretin (synonym: prealbumin)"/>
    <property type="match status" value="1"/>
</dbReference>
<dbReference type="AlphaFoldDB" id="A0A1G6LG74"/>
<dbReference type="InterPro" id="IPR014306">
    <property type="entry name" value="Hydroxyisourate_hydrolase"/>
</dbReference>
<dbReference type="EC" id="3.5.2.17" evidence="7"/>
<protein>
    <recommendedName>
        <fullName evidence="7">5-hydroxyisourate hydrolase</fullName>
        <shortName evidence="7">HIU hydrolase</shortName>
        <shortName evidence="7">HIUHase</shortName>
        <ecNumber evidence="7">3.5.2.17</ecNumber>
    </recommendedName>
</protein>
<reference evidence="10" key="1">
    <citation type="submission" date="2016-10" db="EMBL/GenBank/DDBJ databases">
        <authorList>
            <person name="Varghese N."/>
            <person name="Submissions S."/>
        </authorList>
    </citation>
    <scope>NUCLEOTIDE SEQUENCE [LARGE SCALE GENOMIC DNA]</scope>
    <source>
        <strain evidence="10">IBRC-M 10403</strain>
    </source>
</reference>
<evidence type="ECO:0000256" key="7">
    <source>
        <dbReference type="RuleBase" id="RU361270"/>
    </source>
</evidence>
<dbReference type="RefSeq" id="WP_228771407.1">
    <property type="nucleotide sequence ID" value="NZ_FMZZ01000002.1"/>
</dbReference>
<evidence type="ECO:0000313" key="10">
    <source>
        <dbReference type="Proteomes" id="UP000199501"/>
    </source>
</evidence>
<dbReference type="InterPro" id="IPR023419">
    <property type="entry name" value="Transthyretin_CS"/>
</dbReference>
<evidence type="ECO:0000259" key="8">
    <source>
        <dbReference type="Pfam" id="PF00576"/>
    </source>
</evidence>
<dbReference type="CDD" id="cd05822">
    <property type="entry name" value="TLP_HIUase"/>
    <property type="match status" value="1"/>
</dbReference>
<dbReference type="EMBL" id="FMZZ01000002">
    <property type="protein sequence ID" value="SDC42231.1"/>
    <property type="molecule type" value="Genomic_DNA"/>
</dbReference>
<evidence type="ECO:0000256" key="4">
    <source>
        <dbReference type="ARBA" id="ARBA00011881"/>
    </source>
</evidence>
<dbReference type="InterPro" id="IPR036817">
    <property type="entry name" value="Transthyretin/HIU_hydrolase_sf"/>
</dbReference>
<dbReference type="PANTHER" id="PTHR10395:SF7">
    <property type="entry name" value="5-HYDROXYISOURATE HYDROLASE"/>
    <property type="match status" value="1"/>
</dbReference>
<sequence length="104" mass="11539">MTATLSTHILDTSRGVPAAGVAVRHDERRDGEWRPVERARTDGDGRISGWSAEPGEHRFVFDTGSYLGQDAFYPEVVVAFRVTDGHYHVPLLISPFGYSTYRGS</sequence>
<evidence type="ECO:0000256" key="6">
    <source>
        <dbReference type="ARBA" id="ARBA00022801"/>
    </source>
</evidence>
<evidence type="ECO:0000256" key="2">
    <source>
        <dbReference type="ARBA" id="ARBA00002704"/>
    </source>
</evidence>
<dbReference type="GO" id="GO:0006144">
    <property type="term" value="P:purine nucleobase metabolic process"/>
    <property type="evidence" value="ECO:0007669"/>
    <property type="project" value="UniProtKB-KW"/>
</dbReference>
<comment type="subunit">
    <text evidence="4 7">Homotetramer.</text>
</comment>
<feature type="domain" description="Transthyretin/hydroxyisourate hydrolase" evidence="8">
    <location>
        <begin position="5"/>
        <end position="103"/>
    </location>
</feature>
<comment type="catalytic activity">
    <reaction evidence="1 7">
        <text>5-hydroxyisourate + H2O = 5-hydroxy-2-oxo-4-ureido-2,5-dihydro-1H-imidazole-5-carboxylate + H(+)</text>
        <dbReference type="Rhea" id="RHEA:23736"/>
        <dbReference type="ChEBI" id="CHEBI:15377"/>
        <dbReference type="ChEBI" id="CHEBI:15378"/>
        <dbReference type="ChEBI" id="CHEBI:18072"/>
        <dbReference type="ChEBI" id="CHEBI:58639"/>
        <dbReference type="EC" id="3.5.2.17"/>
    </reaction>
</comment>
<organism evidence="9 10">
    <name type="scientific">Actinokineospora iranica</name>
    <dbReference type="NCBI Taxonomy" id="1271860"/>
    <lineage>
        <taxon>Bacteria</taxon>
        <taxon>Bacillati</taxon>
        <taxon>Actinomycetota</taxon>
        <taxon>Actinomycetes</taxon>
        <taxon>Pseudonocardiales</taxon>
        <taxon>Pseudonocardiaceae</taxon>
        <taxon>Actinokineospora</taxon>
    </lineage>
</organism>
<name>A0A1G6LG74_9PSEU</name>
<gene>
    <name evidence="9" type="ORF">SAMN05216174_10256</name>
</gene>
<evidence type="ECO:0000256" key="1">
    <source>
        <dbReference type="ARBA" id="ARBA00001043"/>
    </source>
</evidence>
<dbReference type="InterPro" id="IPR023416">
    <property type="entry name" value="Transthyretin/HIU_hydrolase_d"/>
</dbReference>
<evidence type="ECO:0000313" key="9">
    <source>
        <dbReference type="EMBL" id="SDC42231.1"/>
    </source>
</evidence>
<keyword evidence="10" id="KW-1185">Reference proteome</keyword>
<accession>A0A1G6LG74</accession>
<keyword evidence="6 7" id="KW-0378">Hydrolase</keyword>
<dbReference type="Gene3D" id="2.60.40.180">
    <property type="entry name" value="Transthyretin/hydroxyisourate hydrolase domain"/>
    <property type="match status" value="1"/>
</dbReference>
<comment type="similarity">
    <text evidence="3 7">Belongs to the transthyretin family. 5-hydroxyisourate hydrolase subfamily.</text>
</comment>
<evidence type="ECO:0000256" key="3">
    <source>
        <dbReference type="ARBA" id="ARBA00009850"/>
    </source>
</evidence>
<dbReference type="Proteomes" id="UP000199501">
    <property type="component" value="Unassembled WGS sequence"/>
</dbReference>